<dbReference type="KEGG" id="bba:Bd3569"/>
<evidence type="ECO:0000256" key="1">
    <source>
        <dbReference type="ARBA" id="ARBA00022741"/>
    </source>
</evidence>
<dbReference type="PANTHER" id="PTHR42855:SF1">
    <property type="entry name" value="ABC TRANSPORTER DOMAIN-CONTAINING PROTEIN"/>
    <property type="match status" value="1"/>
</dbReference>
<dbReference type="InterPro" id="IPR003593">
    <property type="entry name" value="AAA+_ATPase"/>
</dbReference>
<accession>Q6MHH5</accession>
<keyword evidence="1" id="KW-0547">Nucleotide-binding</keyword>
<evidence type="ECO:0000259" key="4">
    <source>
        <dbReference type="PROSITE" id="PS50893"/>
    </source>
</evidence>
<evidence type="ECO:0000313" key="6">
    <source>
        <dbReference type="Proteomes" id="UP000008080"/>
    </source>
</evidence>
<dbReference type="CDD" id="cd03221">
    <property type="entry name" value="ABCF_EF-3"/>
    <property type="match status" value="1"/>
</dbReference>
<gene>
    <name evidence="5" type="ordered locus">Bd3569</name>
</gene>
<dbReference type="GO" id="GO:0016887">
    <property type="term" value="F:ATP hydrolysis activity"/>
    <property type="evidence" value="ECO:0007669"/>
    <property type="project" value="InterPro"/>
</dbReference>
<dbReference type="GO" id="GO:0005524">
    <property type="term" value="F:ATP binding"/>
    <property type="evidence" value="ECO:0007669"/>
    <property type="project" value="UniProtKB-KW"/>
</dbReference>
<dbReference type="eggNOG" id="COG0488">
    <property type="taxonomic scope" value="Bacteria"/>
</dbReference>
<protein>
    <submittedName>
        <fullName evidence="5">ABC-type transporter, ATPase component</fullName>
    </submittedName>
</protein>
<dbReference type="SMART" id="SM00382">
    <property type="entry name" value="AAA"/>
    <property type="match status" value="2"/>
</dbReference>
<dbReference type="Pfam" id="PF00005">
    <property type="entry name" value="ABC_tran"/>
    <property type="match status" value="2"/>
</dbReference>
<proteinExistence type="predicted"/>
<dbReference type="InterPro" id="IPR027417">
    <property type="entry name" value="P-loop_NTPase"/>
</dbReference>
<evidence type="ECO:0000256" key="3">
    <source>
        <dbReference type="SAM" id="MobiDB-lite"/>
    </source>
</evidence>
<keyword evidence="6" id="KW-1185">Reference proteome</keyword>
<dbReference type="PROSITE" id="PS50893">
    <property type="entry name" value="ABC_TRANSPORTER_2"/>
    <property type="match status" value="1"/>
</dbReference>
<dbReference type="PROSITE" id="PS00211">
    <property type="entry name" value="ABC_TRANSPORTER_1"/>
    <property type="match status" value="1"/>
</dbReference>
<dbReference type="AlphaFoldDB" id="Q6MHH5"/>
<dbReference type="InterPro" id="IPR017871">
    <property type="entry name" value="ABC_transporter-like_CS"/>
</dbReference>
<dbReference type="SUPFAM" id="SSF52540">
    <property type="entry name" value="P-loop containing nucleoside triphosphate hydrolases"/>
    <property type="match status" value="2"/>
</dbReference>
<dbReference type="STRING" id="264462.Bd3569"/>
<dbReference type="HOGENOM" id="CLU_000604_36_0_7"/>
<feature type="region of interest" description="Disordered" evidence="3">
    <location>
        <begin position="228"/>
        <end position="251"/>
    </location>
</feature>
<evidence type="ECO:0000313" key="5">
    <source>
        <dbReference type="EMBL" id="CAE78357.1"/>
    </source>
</evidence>
<sequence length="515" mass="57738">MDGLFIMQNNLFQVTGRSLFYELPHGAKLLNDISFTWNFRRCALVGPNGVGKTTLAKILAGVLAPQCGELRCSQGVVYLEQVSEPLDQTVGEYLNSLWESPVADPAVWGLLLQDIPLEQNLKSLSGGQWTRVRIAEALGRGGGLLILDEPTNNLDREARELVYRFVREYPGCLLLISHDRELLEEVDGIWELSSQGLASYGGSYSFYEEQKRAERELLEEKIDRARREKKKLEREHHDKLQSQEKRMRAGDAKAAKGGIPRIIVGGLKRRAQETHARINVNEEKRVEKSQENLRELVQSQKLESRLGLDLDAAALPEGKLVFELDQFNLSYSAEGSFLWEEPLTCAMRGPRRWALYGKNGAGKTSLLDCLLSRSKAVRTTGVCRLGEVPVQVLDQQYSLLSADHSVLENVMEKSRFDLIETRNRLAQFQFFGDMVHRKTRDLSGGEKLKASLAKILMSQPVPQLLILDEPTNNLDLTSLRVLESALGEFAGALLVVSHDEVFLQNIGVEAVLEIG</sequence>
<keyword evidence="2" id="KW-0067">ATP-binding</keyword>
<organism evidence="5 6">
    <name type="scientific">Bdellovibrio bacteriovorus (strain ATCC 15356 / DSM 50701 / NCIMB 9529 / HD100)</name>
    <dbReference type="NCBI Taxonomy" id="264462"/>
    <lineage>
        <taxon>Bacteria</taxon>
        <taxon>Pseudomonadati</taxon>
        <taxon>Bdellovibrionota</taxon>
        <taxon>Bdellovibrionia</taxon>
        <taxon>Bdellovibrionales</taxon>
        <taxon>Pseudobdellovibrionaceae</taxon>
        <taxon>Bdellovibrio</taxon>
    </lineage>
</organism>
<dbReference type="Gene3D" id="3.40.50.300">
    <property type="entry name" value="P-loop containing nucleotide triphosphate hydrolases"/>
    <property type="match status" value="2"/>
</dbReference>
<evidence type="ECO:0000256" key="2">
    <source>
        <dbReference type="ARBA" id="ARBA00022840"/>
    </source>
</evidence>
<reference evidence="5 6" key="1">
    <citation type="journal article" date="2004" name="Science">
        <title>A predator unmasked: life cycle of Bdellovibrio bacteriovorus from a genomic perspective.</title>
        <authorList>
            <person name="Rendulic S."/>
            <person name="Jagtap P."/>
            <person name="Rosinus A."/>
            <person name="Eppinger M."/>
            <person name="Baar C."/>
            <person name="Lanz C."/>
            <person name="Keller H."/>
            <person name="Lambert C."/>
            <person name="Evans K.J."/>
            <person name="Goesmann A."/>
            <person name="Meyer F."/>
            <person name="Sockett R.E."/>
            <person name="Schuster S.C."/>
        </authorList>
    </citation>
    <scope>NUCLEOTIDE SEQUENCE [LARGE SCALE GENOMIC DNA]</scope>
    <source>
        <strain evidence="6">ATCC 15356 / DSM 50701 / NCIMB 9529 / HD100</strain>
    </source>
</reference>
<dbReference type="PANTHER" id="PTHR42855">
    <property type="entry name" value="ABC TRANSPORTER ATP-BINDING SUBUNIT"/>
    <property type="match status" value="1"/>
</dbReference>
<dbReference type="Proteomes" id="UP000008080">
    <property type="component" value="Chromosome"/>
</dbReference>
<dbReference type="InterPro" id="IPR051309">
    <property type="entry name" value="ABCF_ATPase"/>
</dbReference>
<dbReference type="InterPro" id="IPR003439">
    <property type="entry name" value="ABC_transporter-like_ATP-bd"/>
</dbReference>
<dbReference type="EMBL" id="BX842655">
    <property type="protein sequence ID" value="CAE78357.1"/>
    <property type="molecule type" value="Genomic_DNA"/>
</dbReference>
<feature type="domain" description="ABC transporter" evidence="4">
    <location>
        <begin position="14"/>
        <end position="219"/>
    </location>
</feature>
<name>Q6MHH5_BDEBA</name>